<comment type="caution">
    <text evidence="1">The sequence shown here is derived from an EMBL/GenBank/DDBJ whole genome shotgun (WGS) entry which is preliminary data.</text>
</comment>
<sequence length="54" mass="6323">MEKPLLEFKRFGRKTQRIIEKRAKVCGMEFMGGPQGQVLYIVSHRAKKGAFDFY</sequence>
<evidence type="ECO:0000313" key="2">
    <source>
        <dbReference type="Proteomes" id="UP000070096"/>
    </source>
</evidence>
<evidence type="ECO:0000313" key="1">
    <source>
        <dbReference type="EMBL" id="KXT68485.1"/>
    </source>
</evidence>
<protein>
    <submittedName>
        <fullName evidence="1">Transcriptional regulator, MarR family</fullName>
    </submittedName>
</protein>
<name>A0A139MXI3_STRGN</name>
<organism evidence="1 2">
    <name type="scientific">Streptococcus gordonii</name>
    <dbReference type="NCBI Taxonomy" id="1302"/>
    <lineage>
        <taxon>Bacteria</taxon>
        <taxon>Bacillati</taxon>
        <taxon>Bacillota</taxon>
        <taxon>Bacilli</taxon>
        <taxon>Lactobacillales</taxon>
        <taxon>Streptococcaceae</taxon>
        <taxon>Streptococcus</taxon>
    </lineage>
</organism>
<proteinExistence type="predicted"/>
<accession>A0A139MXI3</accession>
<dbReference type="AlphaFoldDB" id="A0A139MXI3"/>
<reference evidence="1 2" key="1">
    <citation type="submission" date="2016-01" db="EMBL/GenBank/DDBJ databases">
        <title>Highly variable Streptococcus oralis are common among viridans streptococci isolated from primates.</title>
        <authorList>
            <person name="Denapaite D."/>
            <person name="Rieger M."/>
            <person name="Koendgen S."/>
            <person name="Brueckner R."/>
            <person name="Ochigava I."/>
            <person name="Kappeler P."/>
            <person name="Maetz-Rensing K."/>
            <person name="Leendertz F."/>
            <person name="Hakenbeck R."/>
        </authorList>
    </citation>
    <scope>NUCLEOTIDE SEQUENCE [LARGE SCALE GENOMIC DNA]</scope>
    <source>
        <strain evidence="1 2">DD07</strain>
    </source>
</reference>
<dbReference type="EMBL" id="LQRC01000265">
    <property type="protein sequence ID" value="KXT68485.1"/>
    <property type="molecule type" value="Genomic_DNA"/>
</dbReference>
<dbReference type="PATRIC" id="fig|1302.21.peg.2296"/>
<gene>
    <name evidence="1" type="ORF">SGODD07_02076</name>
</gene>
<dbReference type="Proteomes" id="UP000070096">
    <property type="component" value="Unassembled WGS sequence"/>
</dbReference>